<dbReference type="InterPro" id="IPR026591">
    <property type="entry name" value="Sirtuin_cat_small_dom_sf"/>
</dbReference>
<dbReference type="InterPro" id="IPR026590">
    <property type="entry name" value="Ssirtuin_cat_dom"/>
</dbReference>
<dbReference type="RefSeq" id="WP_013506356.1">
    <property type="nucleotide sequence ID" value="NC_014836.1"/>
</dbReference>
<protein>
    <recommendedName>
        <fullName evidence="1">protein acetyllysine N-acetyltransferase</fullName>
        <ecNumber evidence="1">2.3.1.286</ecNumber>
    </recommendedName>
</protein>
<dbReference type="AlphaFoldDB" id="E6W156"/>
<keyword evidence="4" id="KW-0862">Zinc</keyword>
<keyword evidence="4" id="KW-0479">Metal-binding</keyword>
<dbReference type="CDD" id="cd01407">
    <property type="entry name" value="SIR2-fam"/>
    <property type="match status" value="1"/>
</dbReference>
<dbReference type="PANTHER" id="PTHR11085">
    <property type="entry name" value="NAD-DEPENDENT PROTEIN DEACYLASE SIRTUIN-5, MITOCHONDRIAL-RELATED"/>
    <property type="match status" value="1"/>
</dbReference>
<dbReference type="SUPFAM" id="SSF52467">
    <property type="entry name" value="DHS-like NAD/FAD-binding domain"/>
    <property type="match status" value="1"/>
</dbReference>
<dbReference type="InterPro" id="IPR003000">
    <property type="entry name" value="Sirtuin"/>
</dbReference>
<evidence type="ECO:0000256" key="3">
    <source>
        <dbReference type="ARBA" id="ARBA00023027"/>
    </source>
</evidence>
<dbReference type="SMR" id="E6W156"/>
<dbReference type="PROSITE" id="PS50305">
    <property type="entry name" value="SIRTUIN"/>
    <property type="match status" value="1"/>
</dbReference>
<dbReference type="NCBIfam" id="NF001753">
    <property type="entry name" value="PRK00481.1-3"/>
    <property type="match status" value="1"/>
</dbReference>
<feature type="binding site" evidence="4">
    <location>
        <position position="157"/>
    </location>
    <ligand>
        <name>Zn(2+)</name>
        <dbReference type="ChEBI" id="CHEBI:29105"/>
    </ligand>
</feature>
<feature type="binding site" evidence="4">
    <location>
        <position position="135"/>
    </location>
    <ligand>
        <name>Zn(2+)</name>
        <dbReference type="ChEBI" id="CHEBI:29105"/>
    </ligand>
</feature>
<keyword evidence="3" id="KW-0520">NAD</keyword>
<organism evidence="6 7">
    <name type="scientific">Desulfurispirillum indicum (strain ATCC BAA-1389 / DSM 22839 / S5)</name>
    <dbReference type="NCBI Taxonomy" id="653733"/>
    <lineage>
        <taxon>Bacteria</taxon>
        <taxon>Pseudomonadati</taxon>
        <taxon>Chrysiogenota</taxon>
        <taxon>Chrysiogenia</taxon>
        <taxon>Chrysiogenales</taxon>
        <taxon>Chrysiogenaceae</taxon>
        <taxon>Desulfurispirillum</taxon>
    </lineage>
</organism>
<feature type="domain" description="Deacetylase sirtuin-type" evidence="5">
    <location>
        <begin position="1"/>
        <end position="260"/>
    </location>
</feature>
<evidence type="ECO:0000256" key="1">
    <source>
        <dbReference type="ARBA" id="ARBA00012928"/>
    </source>
</evidence>
<dbReference type="GO" id="GO:0017136">
    <property type="term" value="F:histone deacetylase activity, NAD-dependent"/>
    <property type="evidence" value="ECO:0007669"/>
    <property type="project" value="TreeGrafter"/>
</dbReference>
<feature type="binding site" evidence="4">
    <location>
        <position position="138"/>
    </location>
    <ligand>
        <name>Zn(2+)</name>
        <dbReference type="ChEBI" id="CHEBI:29105"/>
    </ligand>
</feature>
<accession>E6W156</accession>
<evidence type="ECO:0000259" key="5">
    <source>
        <dbReference type="PROSITE" id="PS50305"/>
    </source>
</evidence>
<dbReference type="STRING" id="653733.Selin_1747"/>
<sequence length="260" mass="29145">MEHTTSINTIARHISESRRILFITGAGISADSGLPTYRGLGGMYNDNLTEDGIPVEQALAAKMLKIDPSVSWKYLMRIEESCRHATFNRAHEVIALLEQHKPDTWVLTQNIDGFHRQAGSHNLVEIHGRYTDLRCMDCDFKQSVENYAHFTDFPPRCPQCHEGILRPGVVLYGETLPMGDIVTIQHQLRLGFDMVITIGTSNQFPYITEPVLQVKRRGGVTVEINPQPTVLSDVVDHFLPLGAAEAMERIWRAVEPTLGG</sequence>
<dbReference type="Gene3D" id="3.40.50.1220">
    <property type="entry name" value="TPP-binding domain"/>
    <property type="match status" value="1"/>
</dbReference>
<dbReference type="EC" id="2.3.1.286" evidence="1"/>
<dbReference type="KEGG" id="din:Selin_1747"/>
<proteinExistence type="predicted"/>
<evidence type="ECO:0000313" key="7">
    <source>
        <dbReference type="Proteomes" id="UP000002572"/>
    </source>
</evidence>
<dbReference type="HOGENOM" id="CLU_023643_3_0_0"/>
<feature type="binding site" evidence="4">
    <location>
        <position position="160"/>
    </location>
    <ligand>
        <name>Zn(2+)</name>
        <dbReference type="ChEBI" id="CHEBI:29105"/>
    </ligand>
</feature>
<dbReference type="Gene3D" id="3.30.1600.10">
    <property type="entry name" value="SIR2/SIRT2 'Small Domain"/>
    <property type="match status" value="1"/>
</dbReference>
<dbReference type="InParanoid" id="E6W156"/>
<feature type="active site" description="Proton acceptor" evidence="4">
    <location>
        <position position="127"/>
    </location>
</feature>
<evidence type="ECO:0000256" key="2">
    <source>
        <dbReference type="ARBA" id="ARBA00022679"/>
    </source>
</evidence>
<dbReference type="GO" id="GO:0046872">
    <property type="term" value="F:metal ion binding"/>
    <property type="evidence" value="ECO:0007669"/>
    <property type="project" value="UniProtKB-KW"/>
</dbReference>
<name>E6W156_DESIS</name>
<reference evidence="6 7" key="1">
    <citation type="submission" date="2010-12" db="EMBL/GenBank/DDBJ databases">
        <title>Complete sequence of Desulfurispirillum indicum S5.</title>
        <authorList>
            <consortium name="US DOE Joint Genome Institute"/>
            <person name="Lucas S."/>
            <person name="Copeland A."/>
            <person name="Lapidus A."/>
            <person name="Cheng J.-F."/>
            <person name="Goodwin L."/>
            <person name="Pitluck S."/>
            <person name="Chertkov O."/>
            <person name="Held B."/>
            <person name="Detter J.C."/>
            <person name="Han C."/>
            <person name="Tapia R."/>
            <person name="Land M."/>
            <person name="Hauser L."/>
            <person name="Kyrpides N."/>
            <person name="Ivanova N."/>
            <person name="Mikhailova N."/>
            <person name="Haggblom M."/>
            <person name="Rauschenbach I."/>
            <person name="Bini E."/>
            <person name="Woyke T."/>
        </authorList>
    </citation>
    <scope>NUCLEOTIDE SEQUENCE [LARGE SCALE GENOMIC DNA]</scope>
    <source>
        <strain evidence="7">ATCC BAA-1389 / DSM 22839 / S5</strain>
    </source>
</reference>
<dbReference type="InterPro" id="IPR029035">
    <property type="entry name" value="DHS-like_NAD/FAD-binding_dom"/>
</dbReference>
<dbReference type="EMBL" id="CP002432">
    <property type="protein sequence ID" value="ADU66476.1"/>
    <property type="molecule type" value="Genomic_DNA"/>
</dbReference>
<evidence type="ECO:0000256" key="4">
    <source>
        <dbReference type="PROSITE-ProRule" id="PRU00236"/>
    </source>
</evidence>
<dbReference type="PANTHER" id="PTHR11085:SF4">
    <property type="entry name" value="NAD-DEPENDENT PROTEIN DEACYLASE"/>
    <property type="match status" value="1"/>
</dbReference>
<keyword evidence="2" id="KW-0808">Transferase</keyword>
<evidence type="ECO:0000313" key="6">
    <source>
        <dbReference type="EMBL" id="ADU66476.1"/>
    </source>
</evidence>
<dbReference type="eggNOG" id="COG0846">
    <property type="taxonomic scope" value="Bacteria"/>
</dbReference>
<dbReference type="OrthoDB" id="9800582at2"/>
<dbReference type="Pfam" id="PF02146">
    <property type="entry name" value="SIR2"/>
    <property type="match status" value="1"/>
</dbReference>
<dbReference type="GO" id="GO:0070403">
    <property type="term" value="F:NAD+ binding"/>
    <property type="evidence" value="ECO:0007669"/>
    <property type="project" value="InterPro"/>
</dbReference>
<dbReference type="InterPro" id="IPR050134">
    <property type="entry name" value="NAD-dep_sirtuin_deacylases"/>
</dbReference>
<keyword evidence="7" id="KW-1185">Reference proteome</keyword>
<dbReference type="FunCoup" id="E6W156">
    <property type="interactions" value="344"/>
</dbReference>
<dbReference type="Proteomes" id="UP000002572">
    <property type="component" value="Chromosome"/>
</dbReference>
<gene>
    <name evidence="6" type="ordered locus">Selin_1747</name>
</gene>